<dbReference type="GO" id="GO:0005576">
    <property type="term" value="C:extracellular region"/>
    <property type="evidence" value="ECO:0007669"/>
    <property type="project" value="InterPro"/>
</dbReference>
<dbReference type="SUPFAM" id="SSF57625">
    <property type="entry name" value="Invertebrate chitin-binding proteins"/>
    <property type="match status" value="7"/>
</dbReference>
<dbReference type="Proteomes" id="UP000069272">
    <property type="component" value="Chromosome 3R"/>
</dbReference>
<reference evidence="4" key="2">
    <citation type="submission" date="2022-08" db="UniProtKB">
        <authorList>
            <consortium name="EnsemblMetazoa"/>
        </authorList>
    </citation>
    <scope>IDENTIFICATION</scope>
    <source>
        <strain evidence="4">STECLA/ALBI9_A</strain>
    </source>
</reference>
<reference evidence="4 5" key="1">
    <citation type="journal article" date="2017" name="G3 (Bethesda)">
        <title>The Physical Genome Mapping of Anopheles albimanus Corrected Scaffold Misassemblies and Identified Interarm Rearrangements in Genus Anopheles.</title>
        <authorList>
            <person name="Artemov G.N."/>
            <person name="Peery A.N."/>
            <person name="Jiang X."/>
            <person name="Tu Z."/>
            <person name="Stegniy V.N."/>
            <person name="Sharakhova M.V."/>
            <person name="Sharakhov I.V."/>
        </authorList>
    </citation>
    <scope>NUCLEOTIDE SEQUENCE [LARGE SCALE GENOMIC DNA]</scope>
    <source>
        <strain evidence="4 5">ALBI9_A</strain>
    </source>
</reference>
<evidence type="ECO:0000313" key="4">
    <source>
        <dbReference type="EnsemblMetazoa" id="AALB007117-PA"/>
    </source>
</evidence>
<feature type="domain" description="Chitin-binding type-2" evidence="3">
    <location>
        <begin position="456"/>
        <end position="517"/>
    </location>
</feature>
<feature type="region of interest" description="Disordered" evidence="1">
    <location>
        <begin position="269"/>
        <end position="289"/>
    </location>
</feature>
<feature type="compositionally biased region" description="Pro residues" evidence="1">
    <location>
        <begin position="270"/>
        <end position="282"/>
    </location>
</feature>
<feature type="signal peptide" evidence="2">
    <location>
        <begin position="1"/>
        <end position="24"/>
    </location>
</feature>
<feature type="domain" description="Chitin-binding type-2" evidence="3">
    <location>
        <begin position="40"/>
        <end position="101"/>
    </location>
</feature>
<evidence type="ECO:0000259" key="3">
    <source>
        <dbReference type="PROSITE" id="PS50940"/>
    </source>
</evidence>
<dbReference type="AlphaFoldDB" id="A0A182FKQ9"/>
<dbReference type="EnsemblMetazoa" id="AALB007117-RA">
    <property type="protein sequence ID" value="AALB007117-PA"/>
    <property type="gene ID" value="AALB007117"/>
</dbReference>
<feature type="domain" description="Chitin-binding type-2" evidence="3">
    <location>
        <begin position="561"/>
        <end position="619"/>
    </location>
</feature>
<feature type="domain" description="Chitin-binding type-2" evidence="3">
    <location>
        <begin position="210"/>
        <end position="270"/>
    </location>
</feature>
<dbReference type="GO" id="GO:0008061">
    <property type="term" value="F:chitin binding"/>
    <property type="evidence" value="ECO:0007669"/>
    <property type="project" value="InterPro"/>
</dbReference>
<dbReference type="PROSITE" id="PS50940">
    <property type="entry name" value="CHIT_BIND_II"/>
    <property type="match status" value="6"/>
</dbReference>
<dbReference type="Pfam" id="PF01607">
    <property type="entry name" value="CBM_14"/>
    <property type="match status" value="2"/>
</dbReference>
<dbReference type="STRING" id="7167.A0A182FKQ9"/>
<keyword evidence="2" id="KW-0732">Signal</keyword>
<dbReference type="VEuPathDB" id="VectorBase:AALB007117"/>
<dbReference type="Gene3D" id="2.170.140.10">
    <property type="entry name" value="Chitin binding domain"/>
    <property type="match status" value="5"/>
</dbReference>
<keyword evidence="5" id="KW-1185">Reference proteome</keyword>
<proteinExistence type="predicted"/>
<dbReference type="PANTHER" id="PTHR20987:SF0">
    <property type="entry name" value="CHITIN-BINDING TYPE-2 DOMAIN-CONTAINING PROTEIN-RELATED"/>
    <property type="match status" value="1"/>
</dbReference>
<dbReference type="SMART" id="SM00494">
    <property type="entry name" value="ChtBD2"/>
    <property type="match status" value="7"/>
</dbReference>
<dbReference type="VEuPathDB" id="VectorBase:AALB20_029499"/>
<dbReference type="InterPro" id="IPR002557">
    <property type="entry name" value="Chitin-bd_dom"/>
</dbReference>
<organism evidence="4 5">
    <name type="scientific">Anopheles albimanus</name>
    <name type="common">New world malaria mosquito</name>
    <dbReference type="NCBI Taxonomy" id="7167"/>
    <lineage>
        <taxon>Eukaryota</taxon>
        <taxon>Metazoa</taxon>
        <taxon>Ecdysozoa</taxon>
        <taxon>Arthropoda</taxon>
        <taxon>Hexapoda</taxon>
        <taxon>Insecta</taxon>
        <taxon>Pterygota</taxon>
        <taxon>Neoptera</taxon>
        <taxon>Endopterygota</taxon>
        <taxon>Diptera</taxon>
        <taxon>Nematocera</taxon>
        <taxon>Culicoidea</taxon>
        <taxon>Culicidae</taxon>
        <taxon>Anophelinae</taxon>
        <taxon>Anopheles</taxon>
    </lineage>
</organism>
<feature type="domain" description="Chitin-binding type-2" evidence="3">
    <location>
        <begin position="130"/>
        <end position="190"/>
    </location>
</feature>
<sequence>MMQTLVAIAIVVLLLVQTLAGATGVPVEEPLPVGERVTRNVVCEKVGRLPDYASTDCKTYYVCTPNTQGSLIAILSQCPSSSLFSLEQLKCVPSADYSCPLTTIEAEQTTTTIPSTTTTMATTTKTPEPGFICPAAGRFANPQSFDCGSYYLCTRNTDGSLIAIVVTCPGTSIFDPELAACVLAPHFCAQATVPTTETTIVTPGSTVGDGFVCPDEGRYADLESSDCSRYYMCLKSGGAIVATPAVCPLSTIFSPIVRQCVDKSTYACPSPTPAPTTRPPFPTTTTPVVIPTTTTPVAPVTTTVVTPRPTIPIIVPTTTTSRPVITTEVTTLPTEAQTITVEVPTTTTPAPVTTTEVTPQPTIPIIVPTTTTSKPITTTEAVACESYILCIINTLGTLTPLTFECPPTTIFSLIMKMCVPATTYNCGATPTDPAPTVPTSTVSSTTEPGPIVTPRPFVCPAPGRYTNPESIYCKTYYLCLYNAFGILDAVELSCPAGSIFAREVSRCEPDTEYECVTSPVFTTTETSVSTETTTTTEYPSSVTTVPTTVTVTPSPSTTTAPFQCTESGRYANAETTDCKTYKYCISVEGGFAQYTFTCPIGALFDADARVCSDTYVCPSNTEPFVCTGPGKFVNRDRNDCKTYKYCIAMVDGFTQHTFSCPNGALFDANTRLCSPTYICPLL</sequence>
<dbReference type="PANTHER" id="PTHR20987">
    <property type="entry name" value="CHITIN-BINDING TYPE-2 DOMAIN-CONTAINING PROTEIN-RELATED"/>
    <property type="match status" value="1"/>
</dbReference>
<feature type="chain" id="PRO_5043310117" description="Chitin-binding type-2 domain-containing protein" evidence="2">
    <location>
        <begin position="25"/>
        <end position="682"/>
    </location>
</feature>
<feature type="domain" description="Chitin-binding type-2" evidence="3">
    <location>
        <begin position="623"/>
        <end position="681"/>
    </location>
</feature>
<evidence type="ECO:0000256" key="1">
    <source>
        <dbReference type="SAM" id="MobiDB-lite"/>
    </source>
</evidence>
<protein>
    <recommendedName>
        <fullName evidence="3">Chitin-binding type-2 domain-containing protein</fullName>
    </recommendedName>
</protein>
<accession>A0A182FKQ9</accession>
<evidence type="ECO:0000313" key="5">
    <source>
        <dbReference type="Proteomes" id="UP000069272"/>
    </source>
</evidence>
<evidence type="ECO:0000256" key="2">
    <source>
        <dbReference type="SAM" id="SignalP"/>
    </source>
</evidence>
<name>A0A182FKQ9_ANOAL</name>
<dbReference type="InterPro" id="IPR036508">
    <property type="entry name" value="Chitin-bd_dom_sf"/>
</dbReference>